<name>A0A1H1WIP1_9BRAD</name>
<organism evidence="7 8">
    <name type="scientific">Bradyrhizobium canariense</name>
    <dbReference type="NCBI Taxonomy" id="255045"/>
    <lineage>
        <taxon>Bacteria</taxon>
        <taxon>Pseudomonadati</taxon>
        <taxon>Pseudomonadota</taxon>
        <taxon>Alphaproteobacteria</taxon>
        <taxon>Hyphomicrobiales</taxon>
        <taxon>Nitrobacteraceae</taxon>
        <taxon>Bradyrhizobium</taxon>
    </lineage>
</organism>
<dbReference type="InterPro" id="IPR002810">
    <property type="entry name" value="NfeD-like_C"/>
</dbReference>
<keyword evidence="2 5" id="KW-0812">Transmembrane</keyword>
<feature type="domain" description="NfeD-like C-terminal" evidence="6">
    <location>
        <begin position="105"/>
        <end position="158"/>
    </location>
</feature>
<dbReference type="PANTHER" id="PTHR33507:SF3">
    <property type="entry name" value="INNER MEMBRANE PROTEIN YBBJ"/>
    <property type="match status" value="1"/>
</dbReference>
<dbReference type="AlphaFoldDB" id="A0A1H1WIP1"/>
<evidence type="ECO:0000256" key="1">
    <source>
        <dbReference type="ARBA" id="ARBA00004141"/>
    </source>
</evidence>
<evidence type="ECO:0000256" key="2">
    <source>
        <dbReference type="ARBA" id="ARBA00022692"/>
    </source>
</evidence>
<evidence type="ECO:0000313" key="7">
    <source>
        <dbReference type="EMBL" id="SDS96965.1"/>
    </source>
</evidence>
<gene>
    <name evidence="7" type="ORF">SAMN05444158_3872</name>
</gene>
<dbReference type="EMBL" id="LT629750">
    <property type="protein sequence ID" value="SDS96965.1"/>
    <property type="molecule type" value="Genomic_DNA"/>
</dbReference>
<protein>
    <recommendedName>
        <fullName evidence="6">NfeD-like C-terminal domain-containing protein</fullName>
    </recommendedName>
</protein>
<keyword evidence="3 5" id="KW-1133">Transmembrane helix</keyword>
<accession>A0A1H1WIP1</accession>
<evidence type="ECO:0000256" key="4">
    <source>
        <dbReference type="ARBA" id="ARBA00023136"/>
    </source>
</evidence>
<sequence>MAVGAISSKSREGHTMAEMFSTLGTWNWLIFGFILMALELVAPGVFLFWLGLASLLVGLLSFAINPSWQTQLLMFAVFAAAAVPLWRRLARSAPAASNPFLNKRADALVGRVFTLEKPIIDGSGTVRIDDTIWRVAGPDAPAGSRVKIVQADGASLTVAAA</sequence>
<feature type="transmembrane region" description="Helical" evidence="5">
    <location>
        <begin position="20"/>
        <end position="38"/>
    </location>
</feature>
<evidence type="ECO:0000313" key="8">
    <source>
        <dbReference type="Proteomes" id="UP000243904"/>
    </source>
</evidence>
<keyword evidence="8" id="KW-1185">Reference proteome</keyword>
<dbReference type="GO" id="GO:0005886">
    <property type="term" value="C:plasma membrane"/>
    <property type="evidence" value="ECO:0007669"/>
    <property type="project" value="TreeGrafter"/>
</dbReference>
<reference evidence="8" key="1">
    <citation type="submission" date="2016-10" db="EMBL/GenBank/DDBJ databases">
        <authorList>
            <person name="Varghese N."/>
            <person name="Submissions S."/>
        </authorList>
    </citation>
    <scope>NUCLEOTIDE SEQUENCE [LARGE SCALE GENOMIC DNA]</scope>
    <source>
        <strain evidence="8">GAS369</strain>
    </source>
</reference>
<dbReference type="PANTHER" id="PTHR33507">
    <property type="entry name" value="INNER MEMBRANE PROTEIN YBBJ"/>
    <property type="match status" value="1"/>
</dbReference>
<comment type="subcellular location">
    <subcellularLocation>
        <location evidence="1">Membrane</location>
        <topology evidence="1">Multi-pass membrane protein</topology>
    </subcellularLocation>
</comment>
<dbReference type="InterPro" id="IPR012340">
    <property type="entry name" value="NA-bd_OB-fold"/>
</dbReference>
<dbReference type="Proteomes" id="UP000243904">
    <property type="component" value="Chromosome I"/>
</dbReference>
<dbReference type="Pfam" id="PF01957">
    <property type="entry name" value="NfeD"/>
    <property type="match status" value="1"/>
</dbReference>
<proteinExistence type="predicted"/>
<dbReference type="InterPro" id="IPR052165">
    <property type="entry name" value="Membrane_assoc_protease"/>
</dbReference>
<evidence type="ECO:0000256" key="5">
    <source>
        <dbReference type="SAM" id="Phobius"/>
    </source>
</evidence>
<evidence type="ECO:0000259" key="6">
    <source>
        <dbReference type="Pfam" id="PF01957"/>
    </source>
</evidence>
<keyword evidence="4 5" id="KW-0472">Membrane</keyword>
<evidence type="ECO:0000256" key="3">
    <source>
        <dbReference type="ARBA" id="ARBA00022989"/>
    </source>
</evidence>
<dbReference type="Gene3D" id="2.40.50.140">
    <property type="entry name" value="Nucleic acid-binding proteins"/>
    <property type="match status" value="1"/>
</dbReference>
<feature type="transmembrane region" description="Helical" evidence="5">
    <location>
        <begin position="45"/>
        <end position="64"/>
    </location>
</feature>